<evidence type="ECO:0000256" key="1">
    <source>
        <dbReference type="ARBA" id="ARBA00009902"/>
    </source>
</evidence>
<evidence type="ECO:0000256" key="2">
    <source>
        <dbReference type="ARBA" id="ARBA00012758"/>
    </source>
</evidence>
<dbReference type="InterPro" id="IPR001362">
    <property type="entry name" value="Glyco_hydro_32"/>
</dbReference>
<dbReference type="Gene3D" id="2.115.10.20">
    <property type="entry name" value="Glycosyl hydrolase domain, family 43"/>
    <property type="match status" value="1"/>
</dbReference>
<dbReference type="CDD" id="cd08996">
    <property type="entry name" value="GH32_FFase"/>
    <property type="match status" value="1"/>
</dbReference>
<dbReference type="InterPro" id="IPR023296">
    <property type="entry name" value="Glyco_hydro_beta-prop_sf"/>
</dbReference>
<evidence type="ECO:0000259" key="7">
    <source>
        <dbReference type="Pfam" id="PF00251"/>
    </source>
</evidence>
<dbReference type="AlphaFoldDB" id="A0A3M0GJH1"/>
<dbReference type="GO" id="GO:0005975">
    <property type="term" value="P:carbohydrate metabolic process"/>
    <property type="evidence" value="ECO:0007669"/>
    <property type="project" value="InterPro"/>
</dbReference>
<accession>A0A3M0GJH1</accession>
<evidence type="ECO:0000256" key="5">
    <source>
        <dbReference type="RuleBase" id="RU362110"/>
    </source>
</evidence>
<comment type="similarity">
    <text evidence="1 5">Belongs to the glycosyl hydrolase 32 family.</text>
</comment>
<dbReference type="InterPro" id="IPR051214">
    <property type="entry name" value="GH32_Enzymes"/>
</dbReference>
<feature type="compositionally biased region" description="Polar residues" evidence="6">
    <location>
        <begin position="478"/>
        <end position="487"/>
    </location>
</feature>
<keyword evidence="10" id="KW-1185">Reference proteome</keyword>
<keyword evidence="3 5" id="KW-0378">Hydrolase</keyword>
<dbReference type="Pfam" id="PF00251">
    <property type="entry name" value="Glyco_hydro_32N"/>
    <property type="match status" value="1"/>
</dbReference>
<evidence type="ECO:0000256" key="3">
    <source>
        <dbReference type="ARBA" id="ARBA00022801"/>
    </source>
</evidence>
<dbReference type="InterPro" id="IPR013189">
    <property type="entry name" value="Glyco_hydro_32_C"/>
</dbReference>
<feature type="domain" description="Glycosyl hydrolase family 32 N-terminal" evidence="7">
    <location>
        <begin position="28"/>
        <end position="328"/>
    </location>
</feature>
<feature type="compositionally biased region" description="Basic and acidic residues" evidence="6">
    <location>
        <begin position="492"/>
        <end position="505"/>
    </location>
</feature>
<dbReference type="RefSeq" id="WP_121900320.1">
    <property type="nucleotide sequence ID" value="NZ_REFW01000001.1"/>
</dbReference>
<dbReference type="InterPro" id="IPR013148">
    <property type="entry name" value="Glyco_hydro_32_N"/>
</dbReference>
<evidence type="ECO:0000256" key="6">
    <source>
        <dbReference type="SAM" id="MobiDB-lite"/>
    </source>
</evidence>
<dbReference type="PANTHER" id="PTHR43101:SF1">
    <property type="entry name" value="BETA-FRUCTOSIDASE"/>
    <property type="match status" value="1"/>
</dbReference>
<dbReference type="Gene3D" id="2.60.120.560">
    <property type="entry name" value="Exo-inulinase, domain 1"/>
    <property type="match status" value="1"/>
</dbReference>
<dbReference type="EMBL" id="REFW01000001">
    <property type="protein sequence ID" value="RMB61773.1"/>
    <property type="molecule type" value="Genomic_DNA"/>
</dbReference>
<protein>
    <recommendedName>
        <fullName evidence="2">beta-fructofuranosidase</fullName>
        <ecNumber evidence="2">3.2.1.26</ecNumber>
    </recommendedName>
</protein>
<dbReference type="SMART" id="SM00640">
    <property type="entry name" value="Glyco_32"/>
    <property type="match status" value="1"/>
</dbReference>
<dbReference type="EC" id="3.2.1.26" evidence="2"/>
<sequence length="505" mass="55523">MSVVQQKRAELEALAATDPHRPEFHFVTAGWLNDPNGLTFHEGLFHLFYQYNPYAPVHHKIHWGHAVSSDLLEWEELPIALTPGTGPDEDGCWSGVLVHHDGVPTIMYSGRKGGSELPCLAFGTPDLTQWRKHPDNPVISAPPADLDIIAFRDHCLWQEGDTWRQVIGSGVRGVGGAALLYESRDLRSWTYLGPLLTGNAETNKGTPLWTGTMWECIDVFPLGDAGSGQHHIMVFSAWDHGVTMHTLYWVGQMEGDRFIPEGLHRLDLGGRFFYAPQSMRDEAGRRLMFGWLQEGRSDAAQIAAGWSGVMSLPRLVTARPDGTLHQHPAPEVDRLRSRLLFDGDGSHLPTAELTGDQLDVELDVTLPPGATLEVKVRATPDNAEQTVYLLEHTTNGVRLSLDRSTSSLDPTVDTTPLSGSIPSSDGKVSLRILVDHSALESFANGVPLTARAYPTRHDALGIGLRQSAGQTTARVWSMNSTSRNTTAHTHRVSADLPRRKDSNHA</sequence>
<evidence type="ECO:0000313" key="9">
    <source>
        <dbReference type="EMBL" id="RMB61773.1"/>
    </source>
</evidence>
<proteinExistence type="inferred from homology"/>
<dbReference type="SUPFAM" id="SSF49899">
    <property type="entry name" value="Concanavalin A-like lectins/glucanases"/>
    <property type="match status" value="1"/>
</dbReference>
<dbReference type="Proteomes" id="UP000275256">
    <property type="component" value="Unassembled WGS sequence"/>
</dbReference>
<feature type="domain" description="Glycosyl hydrolase family 32 C-terminal" evidence="8">
    <location>
        <begin position="350"/>
        <end position="474"/>
    </location>
</feature>
<dbReference type="InterPro" id="IPR013320">
    <property type="entry name" value="ConA-like_dom_sf"/>
</dbReference>
<keyword evidence="4 5" id="KW-0326">Glycosidase</keyword>
<evidence type="ECO:0000256" key="4">
    <source>
        <dbReference type="ARBA" id="ARBA00023295"/>
    </source>
</evidence>
<comment type="caution">
    <text evidence="9">The sequence shown here is derived from an EMBL/GenBank/DDBJ whole genome shotgun (WGS) entry which is preliminary data.</text>
</comment>
<dbReference type="Pfam" id="PF08244">
    <property type="entry name" value="Glyco_hydro_32C"/>
    <property type="match status" value="1"/>
</dbReference>
<reference evidence="9 10" key="1">
    <citation type="submission" date="2018-10" db="EMBL/GenBank/DDBJ databases">
        <title>Tessaracoccus antarcticuss sp. nov., isolated from sediment.</title>
        <authorList>
            <person name="Zhou L.Y."/>
            <person name="Du Z.J."/>
        </authorList>
    </citation>
    <scope>NUCLEOTIDE SEQUENCE [LARGE SCALE GENOMIC DNA]</scope>
    <source>
        <strain evidence="9 10">JDX10</strain>
    </source>
</reference>
<evidence type="ECO:0000259" key="8">
    <source>
        <dbReference type="Pfam" id="PF08244"/>
    </source>
</evidence>
<dbReference type="PANTHER" id="PTHR43101">
    <property type="entry name" value="BETA-FRUCTOSIDASE"/>
    <property type="match status" value="1"/>
</dbReference>
<gene>
    <name evidence="9" type="ORF">EAX62_03900</name>
</gene>
<name>A0A3M0GJH1_9ACTN</name>
<dbReference type="GO" id="GO:0004564">
    <property type="term" value="F:beta-fructofuranosidase activity"/>
    <property type="evidence" value="ECO:0007669"/>
    <property type="project" value="UniProtKB-EC"/>
</dbReference>
<organism evidence="9 10">
    <name type="scientific">Tessaracoccus antarcticus</name>
    <dbReference type="NCBI Taxonomy" id="2479848"/>
    <lineage>
        <taxon>Bacteria</taxon>
        <taxon>Bacillati</taxon>
        <taxon>Actinomycetota</taxon>
        <taxon>Actinomycetes</taxon>
        <taxon>Propionibacteriales</taxon>
        <taxon>Propionibacteriaceae</taxon>
        <taxon>Tessaracoccus</taxon>
    </lineage>
</organism>
<dbReference type="SUPFAM" id="SSF75005">
    <property type="entry name" value="Arabinanase/levansucrase/invertase"/>
    <property type="match status" value="1"/>
</dbReference>
<evidence type="ECO:0000313" key="10">
    <source>
        <dbReference type="Proteomes" id="UP000275256"/>
    </source>
</evidence>
<dbReference type="OrthoDB" id="9776657at2"/>
<feature type="region of interest" description="Disordered" evidence="6">
    <location>
        <begin position="478"/>
        <end position="505"/>
    </location>
</feature>